<dbReference type="InterPro" id="IPR042110">
    <property type="entry name" value="Adenylosuccinate_synth_dom2"/>
</dbReference>
<comment type="caution">
    <text evidence="9">The sequence shown here is derived from an EMBL/GenBank/DDBJ whole genome shotgun (WGS) entry which is preliminary data.</text>
</comment>
<dbReference type="RefSeq" id="WP_034830820.1">
    <property type="nucleotide sequence ID" value="NZ_JANX01000002.1"/>
</dbReference>
<feature type="binding site" evidence="7">
    <location>
        <begin position="12"/>
        <end position="18"/>
    </location>
    <ligand>
        <name>GTP</name>
        <dbReference type="ChEBI" id="CHEBI:37565"/>
    </ligand>
</feature>
<organism evidence="9 10">
    <name type="scientific">Inquilinus limosus MP06</name>
    <dbReference type="NCBI Taxonomy" id="1398085"/>
    <lineage>
        <taxon>Bacteria</taxon>
        <taxon>Pseudomonadati</taxon>
        <taxon>Pseudomonadota</taxon>
        <taxon>Alphaproteobacteria</taxon>
        <taxon>Rhodospirillales</taxon>
        <taxon>Rhodospirillaceae</taxon>
        <taxon>Inquilinus</taxon>
    </lineage>
</organism>
<dbReference type="InterPro" id="IPR027417">
    <property type="entry name" value="P-loop_NTPase"/>
</dbReference>
<dbReference type="GO" id="GO:0000287">
    <property type="term" value="F:magnesium ion binding"/>
    <property type="evidence" value="ECO:0007669"/>
    <property type="project" value="UniProtKB-UniRule"/>
</dbReference>
<keyword evidence="1 7" id="KW-0436">Ligase</keyword>
<feature type="active site" description="Proton donor" evidence="7">
    <location>
        <position position="44"/>
    </location>
</feature>
<feature type="active site" description="Proton acceptor" evidence="7">
    <location>
        <position position="13"/>
    </location>
</feature>
<dbReference type="EMBL" id="JANX01000002">
    <property type="protein sequence ID" value="KGM36056.1"/>
    <property type="molecule type" value="Genomic_DNA"/>
</dbReference>
<dbReference type="GO" id="GO:0004019">
    <property type="term" value="F:adenylosuccinate synthase activity"/>
    <property type="evidence" value="ECO:0007669"/>
    <property type="project" value="UniProtKB-UniRule"/>
</dbReference>
<dbReference type="Gene3D" id="3.40.440.10">
    <property type="entry name" value="Adenylosuccinate Synthetase, subunit A, domain 1"/>
    <property type="match status" value="1"/>
</dbReference>
<evidence type="ECO:0000256" key="3">
    <source>
        <dbReference type="ARBA" id="ARBA00022741"/>
    </source>
</evidence>
<protein>
    <recommendedName>
        <fullName evidence="7 8">Adenylosuccinate synthetase</fullName>
        <shortName evidence="7">AMPSase</shortName>
        <shortName evidence="7">AdSS</shortName>
        <ecNumber evidence="7 8">6.3.4.4</ecNumber>
    </recommendedName>
    <alternativeName>
        <fullName evidence="7">IMP--aspartate ligase</fullName>
    </alternativeName>
</protein>
<evidence type="ECO:0000313" key="10">
    <source>
        <dbReference type="Proteomes" id="UP000029995"/>
    </source>
</evidence>
<keyword evidence="7" id="KW-0963">Cytoplasm</keyword>
<dbReference type="EC" id="6.3.4.4" evidence="7 8"/>
<keyword evidence="4 7" id="KW-0658">Purine biosynthesis</keyword>
<sequence length="405" mass="43587">MKAYAVIGAGFGDEGKGLVTDHLVARLGADTLVVRFNGGAQAGHTVTLPDGRRHVFSHFGSGSLLGAPTFLSRFFIANPTLFAAERQRLTALSIAPAVLIDPRCVVTTPYDMVLNQAMERPRSGSRHGSCGVGIGETVERSLHPGFRLTVADLADEARVRNRLEAIRRNWVPARLATLRQVMPAADLGADREVAAFLASDLVVERTMADIAEFLRHVSVAAEPPGLSGRPLVLEGAQGLLLDQDLGWFPHVTRSHTGLRNVAALARDWRLRSIEPIYVSRVYATRHGAGPLPHETAGIPGLRFEDRTNVPHPYQGAIRLAPLDLDLVADVVRRDRLLASLPSGVAVTPRLVVTCVDQLDRPIPHVDRGEIVEAGPETVARRLADRVGTGLLAIGAGPTWATMTLA</sequence>
<feature type="binding site" description="in other chain" evidence="7">
    <location>
        <begin position="13"/>
        <end position="16"/>
    </location>
    <ligand>
        <name>IMP</name>
        <dbReference type="ChEBI" id="CHEBI:58053"/>
        <note>ligand shared between dimeric partners</note>
    </ligand>
</feature>
<reference evidence="9 10" key="1">
    <citation type="submission" date="2014-01" db="EMBL/GenBank/DDBJ databases">
        <title>Genome sequence determination for a cystic fibrosis isolate, Inquilinus limosus.</title>
        <authorList>
            <person name="Pino M."/>
            <person name="Di Conza J."/>
            <person name="Gutkind G."/>
        </authorList>
    </citation>
    <scope>NUCLEOTIDE SEQUENCE [LARGE SCALE GENOMIC DNA]</scope>
    <source>
        <strain evidence="9 10">MP06</strain>
    </source>
</reference>
<dbReference type="GO" id="GO:0044208">
    <property type="term" value="P:'de novo' AMP biosynthetic process"/>
    <property type="evidence" value="ECO:0007669"/>
    <property type="project" value="UniProtKB-UniRule"/>
</dbReference>
<dbReference type="InterPro" id="IPR001114">
    <property type="entry name" value="Adenylosuccinate_synthetase"/>
</dbReference>
<dbReference type="PANTHER" id="PTHR11846">
    <property type="entry name" value="ADENYLOSUCCINATE SYNTHETASE"/>
    <property type="match status" value="1"/>
</dbReference>
<comment type="similarity">
    <text evidence="7 8">Belongs to the adenylosuccinate synthetase family.</text>
</comment>
<comment type="subunit">
    <text evidence="7">Homodimer.</text>
</comment>
<keyword evidence="3 7" id="KW-0547">Nucleotide-binding</keyword>
<feature type="binding site" evidence="7">
    <location>
        <begin position="43"/>
        <end position="45"/>
    </location>
    <ligand>
        <name>GTP</name>
        <dbReference type="ChEBI" id="CHEBI:37565"/>
    </ligand>
</feature>
<dbReference type="GO" id="GO:0005525">
    <property type="term" value="F:GTP binding"/>
    <property type="evidence" value="ECO:0007669"/>
    <property type="project" value="UniProtKB-UniRule"/>
</dbReference>
<evidence type="ECO:0000256" key="4">
    <source>
        <dbReference type="ARBA" id="ARBA00022755"/>
    </source>
</evidence>
<dbReference type="Pfam" id="PF00709">
    <property type="entry name" value="Adenylsucc_synt"/>
    <property type="match status" value="1"/>
</dbReference>
<evidence type="ECO:0000256" key="7">
    <source>
        <dbReference type="HAMAP-Rule" id="MF_00011"/>
    </source>
</evidence>
<comment type="cofactor">
    <cofactor evidence="7">
        <name>Mg(2+)</name>
        <dbReference type="ChEBI" id="CHEBI:18420"/>
    </cofactor>
    <text evidence="7">Binds 1 Mg(2+) ion per subunit.</text>
</comment>
<evidence type="ECO:0000256" key="5">
    <source>
        <dbReference type="ARBA" id="ARBA00022842"/>
    </source>
</evidence>
<evidence type="ECO:0000313" key="9">
    <source>
        <dbReference type="EMBL" id="KGM36056.1"/>
    </source>
</evidence>
<comment type="catalytic activity">
    <reaction evidence="7 8">
        <text>IMP + L-aspartate + GTP = N(6)-(1,2-dicarboxyethyl)-AMP + GDP + phosphate + 2 H(+)</text>
        <dbReference type="Rhea" id="RHEA:15753"/>
        <dbReference type="ChEBI" id="CHEBI:15378"/>
        <dbReference type="ChEBI" id="CHEBI:29991"/>
        <dbReference type="ChEBI" id="CHEBI:37565"/>
        <dbReference type="ChEBI" id="CHEBI:43474"/>
        <dbReference type="ChEBI" id="CHEBI:57567"/>
        <dbReference type="ChEBI" id="CHEBI:58053"/>
        <dbReference type="ChEBI" id="CHEBI:58189"/>
        <dbReference type="EC" id="6.3.4.4"/>
    </reaction>
</comment>
<dbReference type="HAMAP" id="MF_00011">
    <property type="entry name" value="Adenylosucc_synth"/>
    <property type="match status" value="1"/>
</dbReference>
<dbReference type="Proteomes" id="UP000029995">
    <property type="component" value="Unassembled WGS sequence"/>
</dbReference>
<dbReference type="AlphaFoldDB" id="A0A0A0DBG3"/>
<dbReference type="SUPFAM" id="SSF52540">
    <property type="entry name" value="P-loop containing nucleoside triphosphate hydrolases"/>
    <property type="match status" value="1"/>
</dbReference>
<evidence type="ECO:0000256" key="6">
    <source>
        <dbReference type="ARBA" id="ARBA00023134"/>
    </source>
</evidence>
<keyword evidence="2 7" id="KW-0479">Metal-binding</keyword>
<feature type="binding site" description="in other chain" evidence="7">
    <location>
        <position position="252"/>
    </location>
    <ligand>
        <name>IMP</name>
        <dbReference type="ChEBI" id="CHEBI:58053"/>
        <note>ligand shared between dimeric partners</note>
    </ligand>
</feature>
<evidence type="ECO:0000256" key="1">
    <source>
        <dbReference type="ARBA" id="ARBA00022598"/>
    </source>
</evidence>
<comment type="subcellular location">
    <subcellularLocation>
        <location evidence="7">Cytoplasm</location>
    </subcellularLocation>
</comment>
<dbReference type="Gene3D" id="1.10.300.10">
    <property type="entry name" value="Adenylosuccinate Synthetase, subunit A, domain 2"/>
    <property type="match status" value="1"/>
</dbReference>
<feature type="binding site" description="in other chain" evidence="7">
    <location>
        <position position="237"/>
    </location>
    <ligand>
        <name>IMP</name>
        <dbReference type="ChEBI" id="CHEBI:58053"/>
        <note>ligand shared between dimeric partners</note>
    </ligand>
</feature>
<keyword evidence="5 7" id="KW-0460">Magnesium</keyword>
<accession>A0A0A0DBG3</accession>
<dbReference type="PANTHER" id="PTHR11846:SF0">
    <property type="entry name" value="ADENYLOSUCCINATE SYNTHETASE"/>
    <property type="match status" value="1"/>
</dbReference>
<dbReference type="SMART" id="SM00788">
    <property type="entry name" value="Adenylsucc_synt"/>
    <property type="match status" value="1"/>
</dbReference>
<evidence type="ECO:0000256" key="2">
    <source>
        <dbReference type="ARBA" id="ARBA00022723"/>
    </source>
</evidence>
<comment type="pathway">
    <text evidence="7 8">Purine metabolism; AMP biosynthesis via de novo pathway; AMP from IMP: step 1/2.</text>
</comment>
<dbReference type="InterPro" id="IPR042109">
    <property type="entry name" value="Adenylosuccinate_synth_dom1"/>
</dbReference>
<evidence type="ECO:0000256" key="8">
    <source>
        <dbReference type="RuleBase" id="RU000520"/>
    </source>
</evidence>
<gene>
    <name evidence="7" type="primary">purA</name>
    <name evidence="9" type="ORF">P409_00880</name>
</gene>
<dbReference type="OrthoDB" id="9807553at2"/>
<proteinExistence type="inferred from homology"/>
<keyword evidence="6 7" id="KW-0342">GTP-binding</keyword>
<feature type="binding site" evidence="7">
    <location>
        <position position="13"/>
    </location>
    <ligand>
        <name>Mg(2+)</name>
        <dbReference type="ChEBI" id="CHEBI:18420"/>
    </ligand>
</feature>
<dbReference type="GO" id="GO:0005737">
    <property type="term" value="C:cytoplasm"/>
    <property type="evidence" value="ECO:0007669"/>
    <property type="project" value="UniProtKB-SubCell"/>
</dbReference>
<comment type="caution">
    <text evidence="7">Lacks conserved residue(s) required for the propagation of feature annotation.</text>
</comment>
<dbReference type="InterPro" id="IPR018220">
    <property type="entry name" value="Adenylosuccin_syn_GTP-bd"/>
</dbReference>
<dbReference type="PROSITE" id="PS01266">
    <property type="entry name" value="ADENYLOSUCCIN_SYN_1"/>
    <property type="match status" value="1"/>
</dbReference>
<comment type="function">
    <text evidence="7">Plays an important role in the de novo pathway of purine nucleotide biosynthesis. Catalyzes the first committed step in the biosynthesis of AMP from IMP.</text>
</comment>
<name>A0A0A0DBG3_9PROT</name>
<dbReference type="GO" id="GO:0046040">
    <property type="term" value="P:IMP metabolic process"/>
    <property type="evidence" value="ECO:0007669"/>
    <property type="project" value="TreeGrafter"/>
</dbReference>
<dbReference type="UniPathway" id="UPA00075">
    <property type="reaction ID" value="UER00335"/>
</dbReference>
<feature type="binding site" evidence="7">
    <location>
        <position position="43"/>
    </location>
    <ligand>
        <name>Mg(2+)</name>
        <dbReference type="ChEBI" id="CHEBI:18420"/>
    </ligand>
</feature>